<feature type="domain" description="4Fe-4S ferredoxin-type" evidence="6">
    <location>
        <begin position="85"/>
        <end position="114"/>
    </location>
</feature>
<proteinExistence type="predicted"/>
<dbReference type="Gene3D" id="3.30.70.20">
    <property type="match status" value="2"/>
</dbReference>
<evidence type="ECO:0000256" key="1">
    <source>
        <dbReference type="ARBA" id="ARBA00022485"/>
    </source>
</evidence>
<sequence length="183" mass="20065">MVERDERYYKACMEHYTVSRRGLLRGLFSGANRVKKEAQAPTIVRTVPRPPGAIEEALFLQVCQSCDACEKACPQQVIERPEGLPQLNLEYNDCSQCGECQKACPTQALSSTVTDIGVRPEFATRCSNRLSGYCEMCAEQCPHDAISIEQGQVPVVNAEPCDGCGQCRTACYTGAITMAFPKA</sequence>
<dbReference type="RefSeq" id="WP_039463897.1">
    <property type="nucleotide sequence ID" value="NZ_JWLZ01000169.1"/>
</dbReference>
<keyword evidence="2" id="KW-0479">Metal-binding</keyword>
<dbReference type="PANTHER" id="PTHR24960:SF79">
    <property type="entry name" value="PHOTOSYSTEM I IRON-SULFUR CENTER"/>
    <property type="match status" value="1"/>
</dbReference>
<dbReference type="EMBL" id="JWLZ01000169">
    <property type="protein sequence ID" value="KHT62860.1"/>
    <property type="molecule type" value="Genomic_DNA"/>
</dbReference>
<gene>
    <name evidence="7" type="ORF">RJ45_15305</name>
</gene>
<evidence type="ECO:0000256" key="4">
    <source>
        <dbReference type="ARBA" id="ARBA00023004"/>
    </source>
</evidence>
<dbReference type="PROSITE" id="PS51379">
    <property type="entry name" value="4FE4S_FER_2"/>
    <property type="match status" value="4"/>
</dbReference>
<dbReference type="InterPro" id="IPR017900">
    <property type="entry name" value="4Fe4S_Fe_S_CS"/>
</dbReference>
<dbReference type="CDD" id="cd10564">
    <property type="entry name" value="NapF_like"/>
    <property type="match status" value="1"/>
</dbReference>
<organism evidence="7 8">
    <name type="scientific">Photobacterium gaetbulicola</name>
    <dbReference type="NCBI Taxonomy" id="1295392"/>
    <lineage>
        <taxon>Bacteria</taxon>
        <taxon>Pseudomonadati</taxon>
        <taxon>Pseudomonadota</taxon>
        <taxon>Gammaproteobacteria</taxon>
        <taxon>Vibrionales</taxon>
        <taxon>Vibrionaceae</taxon>
        <taxon>Photobacterium</taxon>
    </lineage>
</organism>
<keyword evidence="4" id="KW-0408">Iron</keyword>
<reference evidence="7 8" key="1">
    <citation type="submission" date="2014-12" db="EMBL/GenBank/DDBJ databases">
        <title>Genome sequencing of Photobacterium gaetbulicola AD005a.</title>
        <authorList>
            <person name="Adrian T.G.S."/>
            <person name="Chan K.G."/>
        </authorList>
    </citation>
    <scope>NUCLEOTIDE SEQUENCE [LARGE SCALE GENOMIC DNA]</scope>
    <source>
        <strain evidence="7 8">AD005a</strain>
    </source>
</reference>
<feature type="domain" description="4Fe-4S ferredoxin-type" evidence="6">
    <location>
        <begin position="152"/>
        <end position="181"/>
    </location>
</feature>
<dbReference type="InterPro" id="IPR050157">
    <property type="entry name" value="PSI_iron-sulfur_center"/>
</dbReference>
<evidence type="ECO:0000313" key="7">
    <source>
        <dbReference type="EMBL" id="KHT62860.1"/>
    </source>
</evidence>
<dbReference type="Proteomes" id="UP000031278">
    <property type="component" value="Unassembled WGS sequence"/>
</dbReference>
<dbReference type="GO" id="GO:0046872">
    <property type="term" value="F:metal ion binding"/>
    <property type="evidence" value="ECO:0007669"/>
    <property type="project" value="UniProtKB-KW"/>
</dbReference>
<keyword evidence="3" id="KW-0677">Repeat</keyword>
<accession>A0A0B9GDD8</accession>
<evidence type="ECO:0000313" key="8">
    <source>
        <dbReference type="Proteomes" id="UP000031278"/>
    </source>
</evidence>
<dbReference type="Pfam" id="PF00037">
    <property type="entry name" value="Fer4"/>
    <property type="match status" value="1"/>
</dbReference>
<evidence type="ECO:0000256" key="5">
    <source>
        <dbReference type="ARBA" id="ARBA00023014"/>
    </source>
</evidence>
<dbReference type="AlphaFoldDB" id="A0A0B9GDD8"/>
<comment type="caution">
    <text evidence="7">The sequence shown here is derived from an EMBL/GenBank/DDBJ whole genome shotgun (WGS) entry which is preliminary data.</text>
</comment>
<keyword evidence="1" id="KW-0004">4Fe-4S</keyword>
<evidence type="ECO:0000259" key="6">
    <source>
        <dbReference type="PROSITE" id="PS51379"/>
    </source>
</evidence>
<dbReference type="Pfam" id="PF12838">
    <property type="entry name" value="Fer4_7"/>
    <property type="match status" value="1"/>
</dbReference>
<evidence type="ECO:0000256" key="2">
    <source>
        <dbReference type="ARBA" id="ARBA00022723"/>
    </source>
</evidence>
<keyword evidence="5" id="KW-0411">Iron-sulfur</keyword>
<dbReference type="PANTHER" id="PTHR24960">
    <property type="entry name" value="PHOTOSYSTEM I IRON-SULFUR CENTER-RELATED"/>
    <property type="match status" value="1"/>
</dbReference>
<dbReference type="GO" id="GO:0051539">
    <property type="term" value="F:4 iron, 4 sulfur cluster binding"/>
    <property type="evidence" value="ECO:0007669"/>
    <property type="project" value="UniProtKB-KW"/>
</dbReference>
<feature type="domain" description="4Fe-4S ferredoxin-type" evidence="6">
    <location>
        <begin position="120"/>
        <end position="151"/>
    </location>
</feature>
<dbReference type="SUPFAM" id="SSF54862">
    <property type="entry name" value="4Fe-4S ferredoxins"/>
    <property type="match status" value="1"/>
</dbReference>
<evidence type="ECO:0000256" key="3">
    <source>
        <dbReference type="ARBA" id="ARBA00022737"/>
    </source>
</evidence>
<name>A0A0B9GDD8_9GAMM</name>
<feature type="domain" description="4Fe-4S ferredoxin-type" evidence="6">
    <location>
        <begin position="54"/>
        <end position="83"/>
    </location>
</feature>
<dbReference type="PROSITE" id="PS00198">
    <property type="entry name" value="4FE4S_FER_1"/>
    <property type="match status" value="1"/>
</dbReference>
<protein>
    <submittedName>
        <fullName evidence="7">Ferredoxin</fullName>
    </submittedName>
</protein>
<dbReference type="InterPro" id="IPR017896">
    <property type="entry name" value="4Fe4S_Fe-S-bd"/>
</dbReference>
<dbReference type="InterPro" id="IPR004496">
    <property type="entry name" value="NapF"/>
</dbReference>